<organism evidence="2 3">
    <name type="scientific">Funneliformis geosporum</name>
    <dbReference type="NCBI Taxonomy" id="1117311"/>
    <lineage>
        <taxon>Eukaryota</taxon>
        <taxon>Fungi</taxon>
        <taxon>Fungi incertae sedis</taxon>
        <taxon>Mucoromycota</taxon>
        <taxon>Glomeromycotina</taxon>
        <taxon>Glomeromycetes</taxon>
        <taxon>Glomerales</taxon>
        <taxon>Glomeraceae</taxon>
        <taxon>Funneliformis</taxon>
    </lineage>
</organism>
<dbReference type="Pfam" id="PF08238">
    <property type="entry name" value="Sel1"/>
    <property type="match status" value="10"/>
</dbReference>
<dbReference type="SUPFAM" id="SSF81901">
    <property type="entry name" value="HCP-like"/>
    <property type="match status" value="2"/>
</dbReference>
<dbReference type="PANTHER" id="PTHR11102">
    <property type="entry name" value="SEL-1-LIKE PROTEIN"/>
    <property type="match status" value="1"/>
</dbReference>
<keyword evidence="3" id="KW-1185">Reference proteome</keyword>
<dbReference type="PANTHER" id="PTHR11102:SF160">
    <property type="entry name" value="ERAD-ASSOCIATED E3 UBIQUITIN-PROTEIN LIGASE COMPONENT HRD3"/>
    <property type="match status" value="1"/>
</dbReference>
<reference evidence="2" key="1">
    <citation type="submission" date="2022-08" db="EMBL/GenBank/DDBJ databases">
        <authorList>
            <person name="Kallberg Y."/>
            <person name="Tangrot J."/>
            <person name="Rosling A."/>
        </authorList>
    </citation>
    <scope>NUCLEOTIDE SEQUENCE</scope>
    <source>
        <strain evidence="2">Wild A</strain>
    </source>
</reference>
<protein>
    <submittedName>
        <fullName evidence="2">13445_t:CDS:1</fullName>
    </submittedName>
</protein>
<dbReference type="Gene3D" id="1.25.40.10">
    <property type="entry name" value="Tetratricopeptide repeat domain"/>
    <property type="match status" value="3"/>
</dbReference>
<gene>
    <name evidence="2" type="ORF">FWILDA_LOCUS6193</name>
</gene>
<sequence>MFDQGRPFINQQISHLNLNTNELITWLSRNQVKAQYIWLLGLFFYYKIDTEQNSNSAFQLFFRASQFNYSLAQVYLAKCYNDGYEIEQNKCSAFEWYQKSVKNESIIGQFYLGCCYEYGIGVEKDEKKSIYWYNKAAENGNGLALYSLGVCHEFGRGVEKNDAKAFEFYKNSAEQGDLAAQYKFAFCCENGIGTEVNKGKAFELYKYAAERGSAFAQNSLGLLYEQVGYCYEYGIGIKKDEIKAFEIYNKLANQSYLDAQYRVAYCYDKGIGIKVNKKKAFELFKDAADKGNKFAQNSLGLLYEKGDLTAQYKFACCYEKGIGTEVNKEKAFEFYMYAAERGNVFAQNSLGLLYEQGEAPPYLAIAGDALILISSKLIHVPDNTRRKLNELRLSNVRSKMAKNCRNGPSAIVVEKCFSNFLMAVCDSSIAIGKCFC</sequence>
<accession>A0A9W4SNQ2</accession>
<dbReference type="InterPro" id="IPR050767">
    <property type="entry name" value="Sel1_AlgK"/>
</dbReference>
<evidence type="ECO:0000313" key="3">
    <source>
        <dbReference type="Proteomes" id="UP001153678"/>
    </source>
</evidence>
<comment type="caution">
    <text evidence="2">The sequence shown here is derived from an EMBL/GenBank/DDBJ whole genome shotgun (WGS) entry which is preliminary data.</text>
</comment>
<dbReference type="AlphaFoldDB" id="A0A9W4SNQ2"/>
<dbReference type="EMBL" id="CAMKVN010001095">
    <property type="protein sequence ID" value="CAI2173652.1"/>
    <property type="molecule type" value="Genomic_DNA"/>
</dbReference>
<evidence type="ECO:0000313" key="2">
    <source>
        <dbReference type="EMBL" id="CAI2173652.1"/>
    </source>
</evidence>
<evidence type="ECO:0000256" key="1">
    <source>
        <dbReference type="ARBA" id="ARBA00038101"/>
    </source>
</evidence>
<name>A0A9W4SNQ2_9GLOM</name>
<comment type="similarity">
    <text evidence="1">Belongs to the sel-1 family.</text>
</comment>
<proteinExistence type="inferred from homology"/>
<dbReference type="InterPro" id="IPR011990">
    <property type="entry name" value="TPR-like_helical_dom_sf"/>
</dbReference>
<dbReference type="InterPro" id="IPR006597">
    <property type="entry name" value="Sel1-like"/>
</dbReference>
<dbReference type="SMART" id="SM00671">
    <property type="entry name" value="SEL1"/>
    <property type="match status" value="8"/>
</dbReference>
<dbReference type="Proteomes" id="UP001153678">
    <property type="component" value="Unassembled WGS sequence"/>
</dbReference>
<dbReference type="OrthoDB" id="2384430at2759"/>